<dbReference type="EMBL" id="JAHHGZ010000011">
    <property type="protein sequence ID" value="MBW4668238.1"/>
    <property type="molecule type" value="Genomic_DNA"/>
</dbReference>
<dbReference type="InterPro" id="IPR025351">
    <property type="entry name" value="Pvc16_N"/>
</dbReference>
<dbReference type="AlphaFoldDB" id="A0A951QM33"/>
<evidence type="ECO:0000313" key="3">
    <source>
        <dbReference type="Proteomes" id="UP000729701"/>
    </source>
</evidence>
<comment type="caution">
    <text evidence="2">The sequence shown here is derived from an EMBL/GenBank/DDBJ whole genome shotgun (WGS) entry which is preliminary data.</text>
</comment>
<accession>A0A951QM33</accession>
<gene>
    <name evidence="2" type="ORF">KME60_12640</name>
</gene>
<proteinExistence type="predicted"/>
<protein>
    <submittedName>
        <fullName evidence="2">DUF4255 domain-containing protein</fullName>
    </submittedName>
</protein>
<dbReference type="Pfam" id="PF14065">
    <property type="entry name" value="Pvc16_N"/>
    <property type="match status" value="1"/>
</dbReference>
<reference evidence="2" key="1">
    <citation type="submission" date="2021-05" db="EMBL/GenBank/DDBJ databases">
        <authorList>
            <person name="Pietrasiak N."/>
            <person name="Ward R."/>
            <person name="Stajich J.E."/>
            <person name="Kurbessoian T."/>
        </authorList>
    </citation>
    <scope>NUCLEOTIDE SEQUENCE</scope>
    <source>
        <strain evidence="2">GSE-NOS-MK-12-04C</strain>
    </source>
</reference>
<dbReference type="Proteomes" id="UP000729701">
    <property type="component" value="Unassembled WGS sequence"/>
</dbReference>
<name>A0A951QM33_9CYAN</name>
<organism evidence="2 3">
    <name type="scientific">Cyanomargarita calcarea GSE-NOS-MK-12-04C</name>
    <dbReference type="NCBI Taxonomy" id="2839659"/>
    <lineage>
        <taxon>Bacteria</taxon>
        <taxon>Bacillati</taxon>
        <taxon>Cyanobacteriota</taxon>
        <taxon>Cyanophyceae</taxon>
        <taxon>Nostocales</taxon>
        <taxon>Cyanomargaritaceae</taxon>
        <taxon>Cyanomargarita</taxon>
    </lineage>
</organism>
<reference evidence="2" key="2">
    <citation type="journal article" date="2022" name="Microbiol. Resour. Announc.">
        <title>Metagenome Sequencing to Explore Phylogenomics of Terrestrial Cyanobacteria.</title>
        <authorList>
            <person name="Ward R.D."/>
            <person name="Stajich J.E."/>
            <person name="Johansen J.R."/>
            <person name="Huntemann M."/>
            <person name="Clum A."/>
            <person name="Foster B."/>
            <person name="Foster B."/>
            <person name="Roux S."/>
            <person name="Palaniappan K."/>
            <person name="Varghese N."/>
            <person name="Mukherjee S."/>
            <person name="Reddy T.B.K."/>
            <person name="Daum C."/>
            <person name="Copeland A."/>
            <person name="Chen I.A."/>
            <person name="Ivanova N.N."/>
            <person name="Kyrpides N.C."/>
            <person name="Shapiro N."/>
            <person name="Eloe-Fadrosh E.A."/>
            <person name="Pietrasiak N."/>
        </authorList>
    </citation>
    <scope>NUCLEOTIDE SEQUENCE</scope>
    <source>
        <strain evidence="2">GSE-NOS-MK-12-04C</strain>
    </source>
</reference>
<feature type="domain" description="Pvc16 N-terminal" evidence="1">
    <location>
        <begin position="5"/>
        <end position="169"/>
    </location>
</feature>
<evidence type="ECO:0000313" key="2">
    <source>
        <dbReference type="EMBL" id="MBW4668238.1"/>
    </source>
</evidence>
<sequence length="190" mass="21856">MFQDLDSTLKELLIQKVPINNSDTDIKFELPSQDWESKLQKAATINLFLYDIRENLELRSNERFLNRNGATGTETIAPVRMDLSYMITVWTKEIADEHRLVGSILKTLLRYPTLPDEVLQGEMNQSLPLRAWVTQPEKTPNIWDFWSSLDGRLKAGLSYIVTVPVQPFAPVEVPLVTEKVIKLEHERGFS</sequence>
<evidence type="ECO:0000259" key="1">
    <source>
        <dbReference type="Pfam" id="PF14065"/>
    </source>
</evidence>